<gene>
    <name evidence="1" type="ORF">SAMN05443633_10345</name>
</gene>
<protein>
    <recommendedName>
        <fullName evidence="3">Immunity protein 35</fullName>
    </recommendedName>
</protein>
<dbReference type="RefSeq" id="WP_143152277.1">
    <property type="nucleotide sequence ID" value="NZ_FQUT01000003.1"/>
</dbReference>
<evidence type="ECO:0000313" key="1">
    <source>
        <dbReference type="EMBL" id="SHF12679.1"/>
    </source>
</evidence>
<dbReference type="Proteomes" id="UP000184518">
    <property type="component" value="Unassembled WGS sequence"/>
</dbReference>
<organism evidence="1 2">
    <name type="scientific">Chryseobacterium arachidis</name>
    <dbReference type="NCBI Taxonomy" id="1416778"/>
    <lineage>
        <taxon>Bacteria</taxon>
        <taxon>Pseudomonadati</taxon>
        <taxon>Bacteroidota</taxon>
        <taxon>Flavobacteriia</taxon>
        <taxon>Flavobacteriales</taxon>
        <taxon>Weeksellaceae</taxon>
        <taxon>Chryseobacterium group</taxon>
        <taxon>Chryseobacterium</taxon>
    </lineage>
</organism>
<dbReference type="OrthoDB" id="1242214at2"/>
<dbReference type="AlphaFoldDB" id="A0A1M4Z3P2"/>
<accession>A0A1M4Z3P2</accession>
<dbReference type="EMBL" id="FQUT01000003">
    <property type="protein sequence ID" value="SHF12679.1"/>
    <property type="molecule type" value="Genomic_DNA"/>
</dbReference>
<name>A0A1M4Z3P2_9FLAO</name>
<evidence type="ECO:0008006" key="3">
    <source>
        <dbReference type="Google" id="ProtNLM"/>
    </source>
</evidence>
<evidence type="ECO:0000313" key="2">
    <source>
        <dbReference type="Proteomes" id="UP000184518"/>
    </source>
</evidence>
<sequence>MENNYLEVARKYVYDTIGEKFYIPEDSIYEYEDIFCFSYQSKKYLETSDFREMSVGQGPQLIIKADGRIIPFGSAYTFDAAIRETRKKILIEKTIREICPNYNYWQDNYVLTINKIFNEETLISILKDHRATYIIPEIIGNSIHRVGKVYTKNDLIRRFKELPASFNTFYGLYSDLLIKLTESYCCNFSISQKENKKFASYTDHASEKDFEIIW</sequence>
<reference evidence="2" key="1">
    <citation type="submission" date="2016-11" db="EMBL/GenBank/DDBJ databases">
        <authorList>
            <person name="Varghese N."/>
            <person name="Submissions S."/>
        </authorList>
    </citation>
    <scope>NUCLEOTIDE SEQUENCE [LARGE SCALE GENOMIC DNA]</scope>
    <source>
        <strain evidence="2">DSM 27619</strain>
    </source>
</reference>
<dbReference type="STRING" id="1416778.SAMN05443633_10345"/>
<proteinExistence type="predicted"/>
<keyword evidence="2" id="KW-1185">Reference proteome</keyword>